<dbReference type="WBParaSite" id="ES5_v2.g7135.t1">
    <property type="protein sequence ID" value="ES5_v2.g7135.t1"/>
    <property type="gene ID" value="ES5_v2.g7135"/>
</dbReference>
<accession>A0AC34GRI1</accession>
<protein>
    <submittedName>
        <fullName evidence="2">BTB domain-containing protein</fullName>
    </submittedName>
</protein>
<organism evidence="1 2">
    <name type="scientific">Panagrolaimus sp. ES5</name>
    <dbReference type="NCBI Taxonomy" id="591445"/>
    <lineage>
        <taxon>Eukaryota</taxon>
        <taxon>Metazoa</taxon>
        <taxon>Ecdysozoa</taxon>
        <taxon>Nematoda</taxon>
        <taxon>Chromadorea</taxon>
        <taxon>Rhabditida</taxon>
        <taxon>Tylenchina</taxon>
        <taxon>Panagrolaimomorpha</taxon>
        <taxon>Panagrolaimoidea</taxon>
        <taxon>Panagrolaimidae</taxon>
        <taxon>Panagrolaimus</taxon>
    </lineage>
</organism>
<evidence type="ECO:0000313" key="2">
    <source>
        <dbReference type="WBParaSite" id="ES5_v2.g7135.t1"/>
    </source>
</evidence>
<evidence type="ECO:0000313" key="1">
    <source>
        <dbReference type="Proteomes" id="UP000887579"/>
    </source>
</evidence>
<reference evidence="2" key="1">
    <citation type="submission" date="2022-11" db="UniProtKB">
        <authorList>
            <consortium name="WormBaseParasite"/>
        </authorList>
    </citation>
    <scope>IDENTIFICATION</scope>
</reference>
<dbReference type="Proteomes" id="UP000887579">
    <property type="component" value="Unplaced"/>
</dbReference>
<proteinExistence type="predicted"/>
<name>A0AC34GRI1_9BILA</name>
<sequence length="587" mass="64909">MEVKAAPAEIETFSGNNNNNNNVNLVDMNLNRLSLSPATSIDSEPGDPLTKRLNHFRQIGVGCDVAFIVGEEKEMIKAHKLVLGCSSDVFYAMFYGAIAERCTATYAINPMTAATNPSNQSVTAAATGISPLEDDCDSLDSVDSSEESECSSSDELDEHDPEGLLFGKKETSPLNASILNDPSLIGHQIVQVPDISPTAFKIMVDYIYSNFDVKGVAINDDNVMHTLYAAKKYDIKQLVSACVRYLLNGLTASNALCLLAQARLFDENHLIQRCYEVIDKHTDTVLMPENVTGVDRNTLMEVLSRSHLDPTSELVVFRAAVAWAEAECERRQIAPVVENLRQALGPALQLIRFPLMDVYEFGKAAISGVLTCEEMAEVYLYLTVKPHLPCRYPTLFRCSGRSKHVVQRFTSLSSKKCTRRENKICFTADREIYVRGFGVYGIIPVSKTHIGMAEEKTTSMWTCQVEIQLATVTDPSQYSAITSVFATNTVFLQGPIGDSTPIVAYFAEPVQCHPDVTYVATIKFAGENAVQTFQGKDGQESVTINLPYDEKLSFKFQGYRNSYGSDEGGRQEGQIPSIHFYCQWPLD</sequence>